<accession>J9A3P3</accession>
<protein>
    <recommendedName>
        <fullName evidence="3">GIY-YIG domain-containing protein</fullName>
    </recommendedName>
</protein>
<dbReference type="Proteomes" id="UP000004836">
    <property type="component" value="Unassembled WGS sequence"/>
</dbReference>
<dbReference type="PANTHER" id="PTHR34477:SF1">
    <property type="entry name" value="UPF0213 PROTEIN YHBQ"/>
    <property type="match status" value="1"/>
</dbReference>
<dbReference type="PROSITE" id="PS50164">
    <property type="entry name" value="GIY_YIG"/>
    <property type="match status" value="1"/>
</dbReference>
<evidence type="ECO:0000313" key="5">
    <source>
        <dbReference type="Proteomes" id="UP000004836"/>
    </source>
</evidence>
<dbReference type="SUPFAM" id="SSF82771">
    <property type="entry name" value="GIY-YIG endonuclease"/>
    <property type="match status" value="1"/>
</dbReference>
<evidence type="ECO:0000256" key="1">
    <source>
        <dbReference type="ARBA" id="ARBA00007435"/>
    </source>
</evidence>
<name>J9A3P3_9PROT</name>
<dbReference type="InterPro" id="IPR050190">
    <property type="entry name" value="UPF0213_domain"/>
</dbReference>
<dbReference type="CDD" id="cd10456">
    <property type="entry name" value="GIY-YIG_UPF0213"/>
    <property type="match status" value="1"/>
</dbReference>
<dbReference type="EMBL" id="ALYF01000003">
    <property type="protein sequence ID" value="EJW20970.1"/>
    <property type="molecule type" value="Genomic_DNA"/>
</dbReference>
<gene>
    <name evidence="4" type="ORF">IMCC14465_07660</name>
</gene>
<evidence type="ECO:0000259" key="3">
    <source>
        <dbReference type="PROSITE" id="PS50164"/>
    </source>
</evidence>
<proteinExistence type="inferred from homology"/>
<dbReference type="STRING" id="1220535.IMCC14465_07660"/>
<dbReference type="AlphaFoldDB" id="J9A3P3"/>
<dbReference type="eggNOG" id="COG2827">
    <property type="taxonomic scope" value="Bacteria"/>
</dbReference>
<feature type="domain" description="GIY-YIG" evidence="3">
    <location>
        <begin position="32"/>
        <end position="115"/>
    </location>
</feature>
<dbReference type="InterPro" id="IPR000305">
    <property type="entry name" value="GIY-YIG_endonuc"/>
</dbReference>
<reference evidence="4 5" key="1">
    <citation type="journal article" date="2012" name="J. Bacteriol.">
        <title>Genome Sequence of Strain IMCC14465, Isolated from the East Sea, Belonging to the PS1 Clade of Alphaproteobacteria.</title>
        <authorList>
            <person name="Yang S.J."/>
            <person name="Kang I."/>
            <person name="Cho J.C."/>
        </authorList>
    </citation>
    <scope>NUCLEOTIDE SEQUENCE [LARGE SCALE GENOMIC DNA]</scope>
    <source>
        <strain evidence="4 5">IMCC14465</strain>
    </source>
</reference>
<dbReference type="Pfam" id="PF01541">
    <property type="entry name" value="GIY-YIG"/>
    <property type="match status" value="1"/>
</dbReference>
<dbReference type="Gene3D" id="3.40.1440.10">
    <property type="entry name" value="GIY-YIG endonuclease"/>
    <property type="match status" value="1"/>
</dbReference>
<dbReference type="InterPro" id="IPR035901">
    <property type="entry name" value="GIY-YIG_endonuc_sf"/>
</dbReference>
<comment type="similarity">
    <text evidence="1">Belongs to the UPF0213 family.</text>
</comment>
<sequence length="127" mass="14451">MQACVRDLHEKDRVMKPSENKKDKADDKVQVTPCYAYVLGSWSDCAKGGSPRLYSGWTHDLDKRLAAHNSGKGAKATRGRVWQILHYETFLTRGAAMSREAELKKTLKTNQSLRQELLARKDYPRDA</sequence>
<organism evidence="4 5">
    <name type="scientific">alpha proteobacterium IMCC14465</name>
    <dbReference type="NCBI Taxonomy" id="1220535"/>
    <lineage>
        <taxon>Bacteria</taxon>
        <taxon>Pseudomonadati</taxon>
        <taxon>Pseudomonadota</taxon>
        <taxon>Alphaproteobacteria</taxon>
        <taxon>PS1 clade</taxon>
    </lineage>
</organism>
<comment type="caution">
    <text evidence="4">The sequence shown here is derived from an EMBL/GenBank/DDBJ whole genome shotgun (WGS) entry which is preliminary data.</text>
</comment>
<feature type="region of interest" description="Disordered" evidence="2">
    <location>
        <begin position="1"/>
        <end position="26"/>
    </location>
</feature>
<evidence type="ECO:0000313" key="4">
    <source>
        <dbReference type="EMBL" id="EJW20970.1"/>
    </source>
</evidence>
<keyword evidence="5" id="KW-1185">Reference proteome</keyword>
<evidence type="ECO:0000256" key="2">
    <source>
        <dbReference type="SAM" id="MobiDB-lite"/>
    </source>
</evidence>
<dbReference type="PANTHER" id="PTHR34477">
    <property type="entry name" value="UPF0213 PROTEIN YHBQ"/>
    <property type="match status" value="1"/>
</dbReference>